<comment type="caution">
    <text evidence="5">The sequence shown here is derived from an EMBL/GenBank/DDBJ whole genome shotgun (WGS) entry which is preliminary data.</text>
</comment>
<evidence type="ECO:0000313" key="5">
    <source>
        <dbReference type="EMBL" id="KAG8535629.1"/>
    </source>
</evidence>
<evidence type="ECO:0000313" key="6">
    <source>
        <dbReference type="Proteomes" id="UP000824782"/>
    </source>
</evidence>
<dbReference type="PANTHER" id="PTHR10048:SF7">
    <property type="entry name" value="PHOSPHATIDYLINOSITOL 3-KINASE CATALYTIC SUBUNIT TYPE 3"/>
    <property type="match status" value="1"/>
</dbReference>
<evidence type="ECO:0000256" key="1">
    <source>
        <dbReference type="ARBA" id="ARBA00006209"/>
    </source>
</evidence>
<dbReference type="Pfam" id="PF00454">
    <property type="entry name" value="PI3_PI4_kinase"/>
    <property type="match status" value="1"/>
</dbReference>
<dbReference type="Gene3D" id="1.10.1070.11">
    <property type="entry name" value="Phosphatidylinositol 3-/4-kinase, catalytic domain"/>
    <property type="match status" value="1"/>
</dbReference>
<dbReference type="GO" id="GO:0016303">
    <property type="term" value="F:1-phosphatidylinositol-3-kinase activity"/>
    <property type="evidence" value="ECO:0007669"/>
    <property type="project" value="TreeGrafter"/>
</dbReference>
<reference evidence="5" key="1">
    <citation type="thesis" date="2020" institute="ProQuest LLC" country="789 East Eisenhower Parkway, Ann Arbor, MI, USA">
        <title>Comparative Genomics and Chromosome Evolution.</title>
        <authorList>
            <person name="Mudd A.B."/>
        </authorList>
    </citation>
    <scope>NUCLEOTIDE SEQUENCE</scope>
    <source>
        <strain evidence="5">237g6f4</strain>
        <tissue evidence="5">Blood</tissue>
    </source>
</reference>
<evidence type="ECO:0000256" key="3">
    <source>
        <dbReference type="ARBA" id="ARBA00022777"/>
    </source>
</evidence>
<dbReference type="GO" id="GO:0048015">
    <property type="term" value="P:phosphatidylinositol-mediated signaling"/>
    <property type="evidence" value="ECO:0007669"/>
    <property type="project" value="TreeGrafter"/>
</dbReference>
<dbReference type="Proteomes" id="UP000824782">
    <property type="component" value="Unassembled WGS sequence"/>
</dbReference>
<organism evidence="5 6">
    <name type="scientific">Engystomops pustulosus</name>
    <name type="common">Tungara frog</name>
    <name type="synonym">Physalaemus pustulosus</name>
    <dbReference type="NCBI Taxonomy" id="76066"/>
    <lineage>
        <taxon>Eukaryota</taxon>
        <taxon>Metazoa</taxon>
        <taxon>Chordata</taxon>
        <taxon>Craniata</taxon>
        <taxon>Vertebrata</taxon>
        <taxon>Euteleostomi</taxon>
        <taxon>Amphibia</taxon>
        <taxon>Batrachia</taxon>
        <taxon>Anura</taxon>
        <taxon>Neobatrachia</taxon>
        <taxon>Hyloidea</taxon>
        <taxon>Leptodactylidae</taxon>
        <taxon>Leiuperinae</taxon>
        <taxon>Engystomops</taxon>
    </lineage>
</organism>
<dbReference type="EMBL" id="WNYA01061700">
    <property type="protein sequence ID" value="KAG8535629.1"/>
    <property type="molecule type" value="Genomic_DNA"/>
</dbReference>
<dbReference type="GO" id="GO:0000407">
    <property type="term" value="C:phagophore assembly site"/>
    <property type="evidence" value="ECO:0007669"/>
    <property type="project" value="TreeGrafter"/>
</dbReference>
<dbReference type="PANTHER" id="PTHR10048">
    <property type="entry name" value="PHOSPHATIDYLINOSITOL KINASE"/>
    <property type="match status" value="1"/>
</dbReference>
<comment type="similarity">
    <text evidence="1">Belongs to the PI3/PI4-kinase family. Type III PI4K subfamily.</text>
</comment>
<keyword evidence="2" id="KW-0808">Transferase</keyword>
<dbReference type="InterPro" id="IPR036940">
    <property type="entry name" value="PI3/4_kinase_cat_sf"/>
</dbReference>
<keyword evidence="3" id="KW-0418">Kinase</keyword>
<dbReference type="PROSITE" id="PS50290">
    <property type="entry name" value="PI3_4_KINASE_3"/>
    <property type="match status" value="1"/>
</dbReference>
<dbReference type="GO" id="GO:0006897">
    <property type="term" value="P:endocytosis"/>
    <property type="evidence" value="ECO:0007669"/>
    <property type="project" value="TreeGrafter"/>
</dbReference>
<sequence>NFFRKHAPSDKGPYGISAEVMDTYVKSCAGYCVITYILGVGDRHLDNLLLTKTGLMPFYSFPFCIS</sequence>
<feature type="non-terminal residue" evidence="5">
    <location>
        <position position="1"/>
    </location>
</feature>
<dbReference type="AlphaFoldDB" id="A0AAV6YDL4"/>
<gene>
    <name evidence="5" type="ORF">GDO81_028125</name>
</gene>
<dbReference type="InterPro" id="IPR000403">
    <property type="entry name" value="PI3/4_kinase_cat_dom"/>
</dbReference>
<accession>A0AAV6YDL4</accession>
<name>A0AAV6YDL4_ENGPU</name>
<dbReference type="GO" id="GO:0005777">
    <property type="term" value="C:peroxisome"/>
    <property type="evidence" value="ECO:0007669"/>
    <property type="project" value="TreeGrafter"/>
</dbReference>
<proteinExistence type="inferred from homology"/>
<dbReference type="InterPro" id="IPR015433">
    <property type="entry name" value="PI3/4_kinase"/>
</dbReference>
<dbReference type="InterPro" id="IPR018936">
    <property type="entry name" value="PI3/4_kinase_CS"/>
</dbReference>
<dbReference type="InterPro" id="IPR011009">
    <property type="entry name" value="Kinase-like_dom_sf"/>
</dbReference>
<dbReference type="GO" id="GO:0005768">
    <property type="term" value="C:endosome"/>
    <property type="evidence" value="ECO:0007669"/>
    <property type="project" value="TreeGrafter"/>
</dbReference>
<dbReference type="SUPFAM" id="SSF56112">
    <property type="entry name" value="Protein kinase-like (PK-like)"/>
    <property type="match status" value="1"/>
</dbReference>
<keyword evidence="6" id="KW-1185">Reference proteome</keyword>
<dbReference type="GO" id="GO:0034271">
    <property type="term" value="C:phosphatidylinositol 3-kinase complex, class III, type I"/>
    <property type="evidence" value="ECO:0007669"/>
    <property type="project" value="TreeGrafter"/>
</dbReference>
<dbReference type="GO" id="GO:0000045">
    <property type="term" value="P:autophagosome assembly"/>
    <property type="evidence" value="ECO:0007669"/>
    <property type="project" value="TreeGrafter"/>
</dbReference>
<evidence type="ECO:0000256" key="2">
    <source>
        <dbReference type="ARBA" id="ARBA00022679"/>
    </source>
</evidence>
<feature type="domain" description="PI3K/PI4K catalytic" evidence="4">
    <location>
        <begin position="1"/>
        <end position="66"/>
    </location>
</feature>
<dbReference type="GO" id="GO:0034272">
    <property type="term" value="C:phosphatidylinositol 3-kinase complex, class III, type II"/>
    <property type="evidence" value="ECO:0007669"/>
    <property type="project" value="TreeGrafter"/>
</dbReference>
<dbReference type="PROSITE" id="PS00916">
    <property type="entry name" value="PI3_4_KINASE_2"/>
    <property type="match status" value="1"/>
</dbReference>
<protein>
    <recommendedName>
        <fullName evidence="4">PI3K/PI4K catalytic domain-containing protein</fullName>
    </recommendedName>
</protein>
<evidence type="ECO:0000259" key="4">
    <source>
        <dbReference type="PROSITE" id="PS50290"/>
    </source>
</evidence>